<evidence type="ECO:0000313" key="2">
    <source>
        <dbReference type="EMBL" id="GAA5154819.1"/>
    </source>
</evidence>
<evidence type="ECO:0000256" key="1">
    <source>
        <dbReference type="SAM" id="Phobius"/>
    </source>
</evidence>
<evidence type="ECO:0000313" key="3">
    <source>
        <dbReference type="Proteomes" id="UP001500221"/>
    </source>
</evidence>
<reference evidence="3" key="1">
    <citation type="journal article" date="2019" name="Int. J. Syst. Evol. Microbiol.">
        <title>The Global Catalogue of Microorganisms (GCM) 10K type strain sequencing project: providing services to taxonomists for standard genome sequencing and annotation.</title>
        <authorList>
            <consortium name="The Broad Institute Genomics Platform"/>
            <consortium name="The Broad Institute Genome Sequencing Center for Infectious Disease"/>
            <person name="Wu L."/>
            <person name="Ma J."/>
        </authorList>
    </citation>
    <scope>NUCLEOTIDE SEQUENCE [LARGE SCALE GENOMIC DNA]</scope>
    <source>
        <strain evidence="3">JCM 18459</strain>
    </source>
</reference>
<proteinExistence type="predicted"/>
<organism evidence="2 3">
    <name type="scientific">Nocardioides marinquilinus</name>
    <dbReference type="NCBI Taxonomy" id="1210400"/>
    <lineage>
        <taxon>Bacteria</taxon>
        <taxon>Bacillati</taxon>
        <taxon>Actinomycetota</taxon>
        <taxon>Actinomycetes</taxon>
        <taxon>Propionibacteriales</taxon>
        <taxon>Nocardioidaceae</taxon>
        <taxon>Nocardioides</taxon>
    </lineage>
</organism>
<protein>
    <submittedName>
        <fullName evidence="2">Uncharacterized protein</fullName>
    </submittedName>
</protein>
<sequence length="156" mass="17442">MDLDGIAAVIVAVAGLLAAAGALIQNRRGRADQNRQQQVTDAALSDKQRLDETQQALDATERRAERAEAGEVRWRDRTDEVEAELDALRVRHRTEIAEQDARCRRAWNELHDAFETLRMVVVDEIARSAAGERVAIIRPHPHLTDELSPPTEGPRP</sequence>
<gene>
    <name evidence="2" type="ORF">GCM10023340_38970</name>
</gene>
<dbReference type="Proteomes" id="UP001500221">
    <property type="component" value="Unassembled WGS sequence"/>
</dbReference>
<keyword evidence="1" id="KW-0472">Membrane</keyword>
<feature type="transmembrane region" description="Helical" evidence="1">
    <location>
        <begin position="6"/>
        <end position="24"/>
    </location>
</feature>
<accession>A0ABP9Q2E6</accession>
<name>A0ABP9Q2E6_9ACTN</name>
<dbReference type="EMBL" id="BAABKG010000005">
    <property type="protein sequence ID" value="GAA5154819.1"/>
    <property type="molecule type" value="Genomic_DNA"/>
</dbReference>
<keyword evidence="1" id="KW-1133">Transmembrane helix</keyword>
<comment type="caution">
    <text evidence="2">The sequence shown here is derived from an EMBL/GenBank/DDBJ whole genome shotgun (WGS) entry which is preliminary data.</text>
</comment>
<keyword evidence="3" id="KW-1185">Reference proteome</keyword>
<keyword evidence="1" id="KW-0812">Transmembrane</keyword>